<evidence type="ECO:0000259" key="3">
    <source>
        <dbReference type="PROSITE" id="PS01124"/>
    </source>
</evidence>
<dbReference type="CDD" id="cd03137">
    <property type="entry name" value="GATase1_AraC_1"/>
    <property type="match status" value="1"/>
</dbReference>
<evidence type="ECO:0000256" key="2">
    <source>
        <dbReference type="ARBA" id="ARBA00023163"/>
    </source>
</evidence>
<name>A0A845BGD7_9PROT</name>
<dbReference type="AlphaFoldDB" id="A0A845BGD7"/>
<evidence type="ECO:0000313" key="5">
    <source>
        <dbReference type="Proteomes" id="UP000460715"/>
    </source>
</evidence>
<dbReference type="InterPro" id="IPR052158">
    <property type="entry name" value="INH-QAR"/>
</dbReference>
<keyword evidence="2" id="KW-0804">Transcription</keyword>
<keyword evidence="1" id="KW-0805">Transcription regulation</keyword>
<feature type="domain" description="HTH araC/xylS-type" evidence="3">
    <location>
        <begin position="231"/>
        <end position="329"/>
    </location>
</feature>
<dbReference type="GO" id="GO:0043565">
    <property type="term" value="F:sequence-specific DNA binding"/>
    <property type="evidence" value="ECO:0007669"/>
    <property type="project" value="InterPro"/>
</dbReference>
<dbReference type="RefSeq" id="WP_160935679.1">
    <property type="nucleotide sequence ID" value="NZ_SNVJ01000003.1"/>
</dbReference>
<dbReference type="SMART" id="SM00342">
    <property type="entry name" value="HTH_ARAC"/>
    <property type="match status" value="1"/>
</dbReference>
<dbReference type="OrthoDB" id="9793422at2"/>
<dbReference type="SUPFAM" id="SSF46689">
    <property type="entry name" value="Homeodomain-like"/>
    <property type="match status" value="2"/>
</dbReference>
<accession>A0A845BGD7</accession>
<dbReference type="PROSITE" id="PS01124">
    <property type="entry name" value="HTH_ARAC_FAMILY_2"/>
    <property type="match status" value="1"/>
</dbReference>
<evidence type="ECO:0000313" key="4">
    <source>
        <dbReference type="EMBL" id="MXP62549.1"/>
    </source>
</evidence>
<dbReference type="PANTHER" id="PTHR43130">
    <property type="entry name" value="ARAC-FAMILY TRANSCRIPTIONAL REGULATOR"/>
    <property type="match status" value="1"/>
</dbReference>
<keyword evidence="5" id="KW-1185">Reference proteome</keyword>
<dbReference type="Gene3D" id="3.40.50.880">
    <property type="match status" value="1"/>
</dbReference>
<dbReference type="InterPro" id="IPR029062">
    <property type="entry name" value="Class_I_gatase-like"/>
</dbReference>
<dbReference type="Gene3D" id="1.10.10.60">
    <property type="entry name" value="Homeodomain-like"/>
    <property type="match status" value="1"/>
</dbReference>
<dbReference type="InterPro" id="IPR009057">
    <property type="entry name" value="Homeodomain-like_sf"/>
</dbReference>
<dbReference type="PANTHER" id="PTHR43130:SF3">
    <property type="entry name" value="HTH-TYPE TRANSCRIPTIONAL REGULATOR RV1931C"/>
    <property type="match status" value="1"/>
</dbReference>
<dbReference type="EMBL" id="SNVJ01000003">
    <property type="protein sequence ID" value="MXP62549.1"/>
    <property type="molecule type" value="Genomic_DNA"/>
</dbReference>
<dbReference type="InterPro" id="IPR018060">
    <property type="entry name" value="HTH_AraC"/>
</dbReference>
<evidence type="ECO:0000256" key="1">
    <source>
        <dbReference type="ARBA" id="ARBA00023015"/>
    </source>
</evidence>
<dbReference type="Pfam" id="PF12833">
    <property type="entry name" value="HTH_18"/>
    <property type="match status" value="1"/>
</dbReference>
<dbReference type="SUPFAM" id="SSF52317">
    <property type="entry name" value="Class I glutamine amidotransferase-like"/>
    <property type="match status" value="1"/>
</dbReference>
<sequence>MKDIMPSFPAKPRSVVLPLYPGVMLLDVAGPAEVFAAAARLAGQGAPVPYRLHLVSPQGGAVATELGVGLDSMPWASLGEAPADTLLVPGGEGALAAAEDAAFLDWLRSMAGAARRVASVCLGSFILAAAGLLEGRAATTHWRHCAALQRRHPGVMVRPEPIFVRDGRFWTSAGVTAGIDMALALVEEDLGHAAALEVAQRLVVFLKRPGGQAQFSAALAAQASSRDSDFAGLLGWMAANLSADLRVEVLAERAGMAPRSFARAFVAQTGETPAHAVEGLRVEAARHLLETGELAVAEIARRCGFGDDERMRRAFLRRLEASPAEYRARFGRAVA</sequence>
<comment type="caution">
    <text evidence="4">The sequence shown here is derived from an EMBL/GenBank/DDBJ whole genome shotgun (WGS) entry which is preliminary data.</text>
</comment>
<dbReference type="Proteomes" id="UP000460715">
    <property type="component" value="Unassembled WGS sequence"/>
</dbReference>
<organism evidence="4 5">
    <name type="scientific">Teichococcus coralli</name>
    <dbReference type="NCBI Taxonomy" id="2545983"/>
    <lineage>
        <taxon>Bacteria</taxon>
        <taxon>Pseudomonadati</taxon>
        <taxon>Pseudomonadota</taxon>
        <taxon>Alphaproteobacteria</taxon>
        <taxon>Acetobacterales</taxon>
        <taxon>Roseomonadaceae</taxon>
        <taxon>Roseomonas</taxon>
    </lineage>
</organism>
<proteinExistence type="predicted"/>
<dbReference type="InterPro" id="IPR002818">
    <property type="entry name" value="DJ-1/PfpI"/>
</dbReference>
<dbReference type="Pfam" id="PF01965">
    <property type="entry name" value="DJ-1_PfpI"/>
    <property type="match status" value="1"/>
</dbReference>
<gene>
    <name evidence="4" type="ORF">E0493_04175</name>
</gene>
<reference evidence="4 5" key="1">
    <citation type="submission" date="2019-03" db="EMBL/GenBank/DDBJ databases">
        <title>Roseomonas sp. a novel Roseomonas species isolated from Sea whip Gorgonian.</title>
        <authorList>
            <person name="Li F."/>
            <person name="Pan X."/>
            <person name="Huang S."/>
            <person name="Li Z."/>
            <person name="Meng B."/>
        </authorList>
    </citation>
    <scope>NUCLEOTIDE SEQUENCE [LARGE SCALE GENOMIC DNA]</scope>
    <source>
        <strain evidence="4 5">M0104</strain>
    </source>
</reference>
<protein>
    <submittedName>
        <fullName evidence="4">GlxA family transcriptional regulator</fullName>
    </submittedName>
</protein>
<dbReference type="GO" id="GO:0003700">
    <property type="term" value="F:DNA-binding transcription factor activity"/>
    <property type="evidence" value="ECO:0007669"/>
    <property type="project" value="InterPro"/>
</dbReference>